<dbReference type="InterPro" id="IPR015943">
    <property type="entry name" value="WD40/YVTN_repeat-like_dom_sf"/>
</dbReference>
<sequence>MPDELNVQRLLGDEPFAEIGRPVWAVEDVPHGCVIVAGDLGHVMWRGTGEWLAHRIGVYEAGTLRPRHVVASRYPVCAVEPHPDLPLVAVGTGRYDGSWDFQGELLLLHLETGQVTNLLNKSRQVRHLRWLEDGRLAMLLSPEDKDGGFHKGFELAVAADDWLSAPPGLIDPDRTRHPMIESGRLYDPRVEDTLARLTQGRWRRRGEVRDLAVLVDGRVLATGRHTDLECWDPSGGPTWALPAAGEGSVRVEAAPDGRSAWVTYRGYERDEVAGRQVDRGTTVRRIATADGRVLDEVNLPSAPAPSATREGWLALCPRGREAHAARVLAPTHREVARIDLAPNRSNSPALRVRNSARLVYVDGPGLDDTGPWINAIEPPREQAPAVLRALFPLRWDPASALQPWCGPAVELPDALVHAGRSYRQGATYAEAREGTYVVSRRLPDGAPRWVYETDKPLADLDGDERRVYIAYLTGEVEILDAETGEVRARHTLSAHGHAVTPTSMAYRPEQRRLVVGTVDGRILDCSVPE</sequence>
<gene>
    <name evidence="1" type="ORF">OHU27_34400</name>
</gene>
<evidence type="ECO:0000313" key="1">
    <source>
        <dbReference type="EMBL" id="WTO87261.1"/>
    </source>
</evidence>
<reference evidence="1 2" key="1">
    <citation type="submission" date="2022-10" db="EMBL/GenBank/DDBJ databases">
        <title>The complete genomes of actinobacterial strains from the NBC collection.</title>
        <authorList>
            <person name="Joergensen T.S."/>
            <person name="Alvarez Arevalo M."/>
            <person name="Sterndorff E.B."/>
            <person name="Faurdal D."/>
            <person name="Vuksanovic O."/>
            <person name="Mourched A.-S."/>
            <person name="Charusanti P."/>
            <person name="Shaw S."/>
            <person name="Blin K."/>
            <person name="Weber T."/>
        </authorList>
    </citation>
    <scope>NUCLEOTIDE SEQUENCE [LARGE SCALE GENOMIC DNA]</scope>
    <source>
        <strain evidence="1 2">NBC_00206</strain>
    </source>
</reference>
<protein>
    <submittedName>
        <fullName evidence="1">Uncharacterized protein</fullName>
    </submittedName>
</protein>
<accession>A0ABZ1J944</accession>
<proteinExistence type="predicted"/>
<dbReference type="RefSeq" id="WP_406261581.1">
    <property type="nucleotide sequence ID" value="NZ_CP108125.1"/>
</dbReference>
<name>A0ABZ1J944_9ACTN</name>
<dbReference type="SUPFAM" id="SSF69322">
    <property type="entry name" value="Tricorn protease domain 2"/>
    <property type="match status" value="1"/>
</dbReference>
<dbReference type="EMBL" id="CP108125">
    <property type="protein sequence ID" value="WTO87261.1"/>
    <property type="molecule type" value="Genomic_DNA"/>
</dbReference>
<dbReference type="Gene3D" id="2.130.10.10">
    <property type="entry name" value="YVTN repeat-like/Quinoprotein amine dehydrogenase"/>
    <property type="match status" value="2"/>
</dbReference>
<keyword evidence="2" id="KW-1185">Reference proteome</keyword>
<organism evidence="1 2">
    <name type="scientific">Streptomyces nigra</name>
    <dbReference type="NCBI Taxonomy" id="1827580"/>
    <lineage>
        <taxon>Bacteria</taxon>
        <taxon>Bacillati</taxon>
        <taxon>Actinomycetota</taxon>
        <taxon>Actinomycetes</taxon>
        <taxon>Kitasatosporales</taxon>
        <taxon>Streptomycetaceae</taxon>
        <taxon>Streptomyces</taxon>
    </lineage>
</organism>
<dbReference type="Proteomes" id="UP001622690">
    <property type="component" value="Chromosome"/>
</dbReference>
<evidence type="ECO:0000313" key="2">
    <source>
        <dbReference type="Proteomes" id="UP001622690"/>
    </source>
</evidence>